<evidence type="ECO:0008006" key="4">
    <source>
        <dbReference type="Google" id="ProtNLM"/>
    </source>
</evidence>
<keyword evidence="1" id="KW-0732">Signal</keyword>
<evidence type="ECO:0000313" key="2">
    <source>
        <dbReference type="EMBL" id="KAK3784357.1"/>
    </source>
</evidence>
<dbReference type="Proteomes" id="UP001283361">
    <property type="component" value="Unassembled WGS sequence"/>
</dbReference>
<accession>A0AAE1AB71</accession>
<feature type="chain" id="PRO_5041978474" description="Plethodontid modulating factor" evidence="1">
    <location>
        <begin position="21"/>
        <end position="67"/>
    </location>
</feature>
<proteinExistence type="predicted"/>
<feature type="signal peptide" evidence="1">
    <location>
        <begin position="1"/>
        <end position="20"/>
    </location>
</feature>
<gene>
    <name evidence="2" type="ORF">RRG08_053840</name>
</gene>
<evidence type="ECO:0000313" key="3">
    <source>
        <dbReference type="Proteomes" id="UP001283361"/>
    </source>
</evidence>
<keyword evidence="3" id="KW-1185">Reference proteome</keyword>
<protein>
    <recommendedName>
        <fullName evidence="4">Plethodontid modulating factor</fullName>
    </recommendedName>
</protein>
<reference evidence="2" key="1">
    <citation type="journal article" date="2023" name="G3 (Bethesda)">
        <title>A reference genome for the long-term kleptoplast-retaining sea slug Elysia crispata morphotype clarki.</title>
        <authorList>
            <person name="Eastman K.E."/>
            <person name="Pendleton A.L."/>
            <person name="Shaikh M.A."/>
            <person name="Suttiyut T."/>
            <person name="Ogas R."/>
            <person name="Tomko P."/>
            <person name="Gavelis G."/>
            <person name="Widhalm J.R."/>
            <person name="Wisecaver J.H."/>
        </authorList>
    </citation>
    <scope>NUCLEOTIDE SEQUENCE</scope>
    <source>
        <strain evidence="2">ECLA1</strain>
    </source>
</reference>
<dbReference type="AlphaFoldDB" id="A0AAE1AB71"/>
<organism evidence="2 3">
    <name type="scientific">Elysia crispata</name>
    <name type="common">lettuce slug</name>
    <dbReference type="NCBI Taxonomy" id="231223"/>
    <lineage>
        <taxon>Eukaryota</taxon>
        <taxon>Metazoa</taxon>
        <taxon>Spiralia</taxon>
        <taxon>Lophotrochozoa</taxon>
        <taxon>Mollusca</taxon>
        <taxon>Gastropoda</taxon>
        <taxon>Heterobranchia</taxon>
        <taxon>Euthyneura</taxon>
        <taxon>Panpulmonata</taxon>
        <taxon>Sacoglossa</taxon>
        <taxon>Placobranchoidea</taxon>
        <taxon>Plakobranchidae</taxon>
        <taxon>Elysia</taxon>
    </lineage>
</organism>
<sequence length="67" mass="7443">MKAVLVLCLTMALLFVAVNADYGCLSGQTTCKDRPEQRIDHKSLLRCCSGDVHHLVLYDNNDCVCVE</sequence>
<evidence type="ECO:0000256" key="1">
    <source>
        <dbReference type="SAM" id="SignalP"/>
    </source>
</evidence>
<dbReference type="EMBL" id="JAWDGP010002278">
    <property type="protein sequence ID" value="KAK3784357.1"/>
    <property type="molecule type" value="Genomic_DNA"/>
</dbReference>
<comment type="caution">
    <text evidence="2">The sequence shown here is derived from an EMBL/GenBank/DDBJ whole genome shotgun (WGS) entry which is preliminary data.</text>
</comment>
<name>A0AAE1AB71_9GAST</name>